<feature type="compositionally biased region" description="Pro residues" evidence="1">
    <location>
        <begin position="26"/>
        <end position="36"/>
    </location>
</feature>
<dbReference type="AlphaFoldDB" id="A0A679B8W2"/>
<accession>A0A679B8W2</accession>
<dbReference type="EMBL" id="AP011487">
    <property type="protein sequence ID" value="BBD82481.1"/>
    <property type="molecule type" value="Genomic_DNA"/>
</dbReference>
<proteinExistence type="predicted"/>
<sequence>MATVPPVLAAPWPLGRIPRRAAAQPHPAPTQPPAPPHRAVLGRCTASVVCGVLAAPRHGRLTVPAPLRMARRLHRAAGALGPRMVGTLLTSNVVGLQQDGIPHRCTAATGHNPSVPTKKT</sequence>
<gene>
    <name evidence="2" type="primary">K0390G01.23</name>
</gene>
<feature type="region of interest" description="Disordered" evidence="1">
    <location>
        <begin position="18"/>
        <end position="37"/>
    </location>
</feature>
<evidence type="ECO:0000313" key="2">
    <source>
        <dbReference type="EMBL" id="BBD82481.1"/>
    </source>
</evidence>
<name>A0A679B8W2_ORYSI</name>
<protein>
    <submittedName>
        <fullName evidence="2">Uncharacterized protein</fullName>
    </submittedName>
</protein>
<evidence type="ECO:0000256" key="1">
    <source>
        <dbReference type="SAM" id="MobiDB-lite"/>
    </source>
</evidence>
<organism evidence="2">
    <name type="scientific">Oryza sativa subsp. indica</name>
    <name type="common">Rice</name>
    <dbReference type="NCBI Taxonomy" id="39946"/>
    <lineage>
        <taxon>Eukaryota</taxon>
        <taxon>Viridiplantae</taxon>
        <taxon>Streptophyta</taxon>
        <taxon>Embryophyta</taxon>
        <taxon>Tracheophyta</taxon>
        <taxon>Spermatophyta</taxon>
        <taxon>Magnoliopsida</taxon>
        <taxon>Liliopsida</taxon>
        <taxon>Poales</taxon>
        <taxon>Poaceae</taxon>
        <taxon>BOP clade</taxon>
        <taxon>Oryzoideae</taxon>
        <taxon>Oryzeae</taxon>
        <taxon>Oryzinae</taxon>
        <taxon>Oryza</taxon>
        <taxon>Oryza sativa</taxon>
    </lineage>
</organism>
<reference evidence="2" key="1">
    <citation type="submission" date="2009-05" db="EMBL/GenBank/DDBJ databases">
        <title>Oryza sativa Indica Group genomic DNA, chromosome 11, BAC clone:K0390G01, cultivar:Kasalath.</title>
        <authorList>
            <person name="Matsumoto T."/>
            <person name="Wu J."/>
            <person name="Kanamori H."/>
        </authorList>
    </citation>
    <scope>NUCLEOTIDE SEQUENCE</scope>
</reference>